<feature type="compositionally biased region" description="Low complexity" evidence="1">
    <location>
        <begin position="165"/>
        <end position="178"/>
    </location>
</feature>
<comment type="caution">
    <text evidence="3">The sequence shown here is derived from an EMBL/GenBank/DDBJ whole genome shotgun (WGS) entry which is preliminary data.</text>
</comment>
<feature type="domain" description="HTH asnC-type" evidence="2">
    <location>
        <begin position="5"/>
        <end position="45"/>
    </location>
</feature>
<evidence type="ECO:0000259" key="2">
    <source>
        <dbReference type="Pfam" id="PF13404"/>
    </source>
</evidence>
<dbReference type="InterPro" id="IPR036388">
    <property type="entry name" value="WH-like_DNA-bd_sf"/>
</dbReference>
<dbReference type="Pfam" id="PF13404">
    <property type="entry name" value="HTH_AsnC-type"/>
    <property type="match status" value="1"/>
</dbReference>
<feature type="region of interest" description="Disordered" evidence="1">
    <location>
        <begin position="159"/>
        <end position="190"/>
    </location>
</feature>
<dbReference type="GO" id="GO:0043565">
    <property type="term" value="F:sequence-specific DNA binding"/>
    <property type="evidence" value="ECO:0007669"/>
    <property type="project" value="InterPro"/>
</dbReference>
<dbReference type="RefSeq" id="WP_163772122.1">
    <property type="nucleotide sequence ID" value="NZ_JAAGXA010000006.1"/>
</dbReference>
<dbReference type="Proteomes" id="UP000468687">
    <property type="component" value="Unassembled WGS sequence"/>
</dbReference>
<dbReference type="PANTHER" id="PTHR30154:SF34">
    <property type="entry name" value="TRANSCRIPTIONAL REGULATOR AZLB"/>
    <property type="match status" value="1"/>
</dbReference>
<name>A0A6P0HK07_9ACTN</name>
<keyword evidence="4" id="KW-1185">Reference proteome</keyword>
<accession>A0A6P0HK07</accession>
<dbReference type="AlphaFoldDB" id="A0A6P0HK07"/>
<dbReference type="GO" id="GO:0005829">
    <property type="term" value="C:cytosol"/>
    <property type="evidence" value="ECO:0007669"/>
    <property type="project" value="TreeGrafter"/>
</dbReference>
<reference evidence="3 4" key="1">
    <citation type="journal article" date="2014" name="Int. J. Syst. Evol. Microbiol.">
        <title>Nocardioides zeae sp. nov., isolated from the stem of Zea mays.</title>
        <authorList>
            <person name="Glaeser S.P."/>
            <person name="McInroy J.A."/>
            <person name="Busse H.J."/>
            <person name="Kampfer P."/>
        </authorList>
    </citation>
    <scope>NUCLEOTIDE SEQUENCE [LARGE SCALE GENOMIC DNA]</scope>
    <source>
        <strain evidence="3 4">JCM 30728</strain>
    </source>
</reference>
<dbReference type="InterPro" id="IPR000485">
    <property type="entry name" value="AsnC-type_HTH_dom"/>
</dbReference>
<evidence type="ECO:0000313" key="4">
    <source>
        <dbReference type="Proteomes" id="UP000468687"/>
    </source>
</evidence>
<organism evidence="3 4">
    <name type="scientific">Nocardioides zeae</name>
    <dbReference type="NCBI Taxonomy" id="1457234"/>
    <lineage>
        <taxon>Bacteria</taxon>
        <taxon>Bacillati</taxon>
        <taxon>Actinomycetota</taxon>
        <taxon>Actinomycetes</taxon>
        <taxon>Propionibacteriales</taxon>
        <taxon>Nocardioidaceae</taxon>
        <taxon>Nocardioides</taxon>
    </lineage>
</organism>
<evidence type="ECO:0000313" key="3">
    <source>
        <dbReference type="EMBL" id="NEN78564.1"/>
    </source>
</evidence>
<dbReference type="GO" id="GO:0043200">
    <property type="term" value="P:response to amino acid"/>
    <property type="evidence" value="ECO:0007669"/>
    <property type="project" value="TreeGrafter"/>
</dbReference>
<dbReference type="EMBL" id="JAAGXA010000006">
    <property type="protein sequence ID" value="NEN78564.1"/>
    <property type="molecule type" value="Genomic_DNA"/>
</dbReference>
<proteinExistence type="predicted"/>
<sequence>MTELLDEVDLAVVHALQVAPRAPWTQVGAAVGVDAATAARHWDRLAAERLAWWTVWPTPEQWSRTADVAVVRVRPGPGALDAVADRWCALPWVLGVDETPLGLVAVAAGDAGLAALAARVREQEAEDAPLEHVALAQRVLREDSTWRLRVLAPRQLRVLEPPAGPTGATGAAGPTGPSGQPGPGPATTPGALVDEVAAVLRDDVRTSHAALGRRLGVSEATARRALARVARAGALRFGCDVAMPAVGLGRGVLLTARAVGDDREGALARVVRDPAVHRVAELVDDAPLLVALRTATLERLPELERGWGGAVEVVGRTTVVRARKRNGHLLDVDGRSRGHVTPAW</sequence>
<protein>
    <submittedName>
        <fullName evidence="3">AsnC family protein</fullName>
    </submittedName>
</protein>
<dbReference type="Gene3D" id="1.10.10.10">
    <property type="entry name" value="Winged helix-like DNA-binding domain superfamily/Winged helix DNA-binding domain"/>
    <property type="match status" value="2"/>
</dbReference>
<dbReference type="PANTHER" id="PTHR30154">
    <property type="entry name" value="LEUCINE-RESPONSIVE REGULATORY PROTEIN"/>
    <property type="match status" value="1"/>
</dbReference>
<evidence type="ECO:0000256" key="1">
    <source>
        <dbReference type="SAM" id="MobiDB-lite"/>
    </source>
</evidence>
<gene>
    <name evidence="3" type="ORF">G3T38_09765</name>
</gene>